<reference evidence="4 5" key="1">
    <citation type="journal article" date="2023" name="Elife">
        <title>Identification of key yeast species and microbe-microbe interactions impacting larval growth of Drosophila in the wild.</title>
        <authorList>
            <person name="Mure A."/>
            <person name="Sugiura Y."/>
            <person name="Maeda R."/>
            <person name="Honda K."/>
            <person name="Sakurai N."/>
            <person name="Takahashi Y."/>
            <person name="Watada M."/>
            <person name="Katoh T."/>
            <person name="Gotoh A."/>
            <person name="Gotoh Y."/>
            <person name="Taniguchi I."/>
            <person name="Nakamura K."/>
            <person name="Hayashi T."/>
            <person name="Katayama T."/>
            <person name="Uemura T."/>
            <person name="Hattori Y."/>
        </authorList>
    </citation>
    <scope>NUCLEOTIDE SEQUENCE [LARGE SCALE GENOMIC DNA]</scope>
    <source>
        <strain evidence="4 5">SB-73</strain>
    </source>
</reference>
<dbReference type="EMBL" id="BTGC01000008">
    <property type="protein sequence ID" value="GMM52284.1"/>
    <property type="molecule type" value="Genomic_DNA"/>
</dbReference>
<dbReference type="InterPro" id="IPR000626">
    <property type="entry name" value="Ubiquitin-like_dom"/>
</dbReference>
<dbReference type="Gene3D" id="3.10.20.90">
    <property type="entry name" value="Phosphatidylinositol 3-kinase Catalytic Subunit, Chain A, domain 1"/>
    <property type="match status" value="1"/>
</dbReference>
<evidence type="ECO:0000313" key="5">
    <source>
        <dbReference type="Proteomes" id="UP001362899"/>
    </source>
</evidence>
<sequence length="74" mass="8669">MYIEVVCSDRIGRKVRVKCLKEDTVYELKQVLGLQMQTDPDKIVLKRGATVLKDLITLEDYEVRNQSMLEIFYS</sequence>
<evidence type="ECO:0000256" key="2">
    <source>
        <dbReference type="ARBA" id="ARBA00022786"/>
    </source>
</evidence>
<evidence type="ECO:0000313" key="4">
    <source>
        <dbReference type="EMBL" id="GMM52284.1"/>
    </source>
</evidence>
<dbReference type="PANTHER" id="PTHR13042">
    <property type="entry name" value="UBIQUITIN-LIKE PROTEIN 5"/>
    <property type="match status" value="1"/>
</dbReference>
<dbReference type="AlphaFoldDB" id="A0AAV5RL91"/>
<evidence type="ECO:0000259" key="3">
    <source>
        <dbReference type="PROSITE" id="PS50053"/>
    </source>
</evidence>
<protein>
    <recommendedName>
        <fullName evidence="1">Ubiquitin-like modifier HUB1</fullName>
    </recommendedName>
</protein>
<organism evidence="4 5">
    <name type="scientific">Starmerella bacillaris</name>
    <name type="common">Yeast</name>
    <name type="synonym">Candida zemplinina</name>
    <dbReference type="NCBI Taxonomy" id="1247836"/>
    <lineage>
        <taxon>Eukaryota</taxon>
        <taxon>Fungi</taxon>
        <taxon>Dikarya</taxon>
        <taxon>Ascomycota</taxon>
        <taxon>Saccharomycotina</taxon>
        <taxon>Dipodascomycetes</taxon>
        <taxon>Dipodascales</taxon>
        <taxon>Trichomonascaceae</taxon>
        <taxon>Starmerella</taxon>
    </lineage>
</organism>
<accession>A0AAV5RL91</accession>
<dbReference type="InterPro" id="IPR039732">
    <property type="entry name" value="Hub1/Ubl5"/>
</dbReference>
<evidence type="ECO:0000256" key="1">
    <source>
        <dbReference type="ARBA" id="ARBA00014108"/>
    </source>
</evidence>
<name>A0AAV5RL91_STABA</name>
<dbReference type="InterPro" id="IPR029071">
    <property type="entry name" value="Ubiquitin-like_domsf"/>
</dbReference>
<feature type="domain" description="Ubiquitin-like" evidence="3">
    <location>
        <begin position="1"/>
        <end position="74"/>
    </location>
</feature>
<dbReference type="Proteomes" id="UP001362899">
    <property type="component" value="Unassembled WGS sequence"/>
</dbReference>
<dbReference type="PROSITE" id="PS50053">
    <property type="entry name" value="UBIQUITIN_2"/>
    <property type="match status" value="1"/>
</dbReference>
<comment type="caution">
    <text evidence="4">The sequence shown here is derived from an EMBL/GenBank/DDBJ whole genome shotgun (WGS) entry which is preliminary data.</text>
</comment>
<keyword evidence="5" id="KW-1185">Reference proteome</keyword>
<dbReference type="SUPFAM" id="SSF54236">
    <property type="entry name" value="Ubiquitin-like"/>
    <property type="match status" value="1"/>
</dbReference>
<keyword evidence="2" id="KW-0833">Ubl conjugation pathway</keyword>
<proteinExistence type="predicted"/>
<gene>
    <name evidence="4" type="ORF">DASB73_032470</name>
</gene>